<evidence type="ECO:0000256" key="4">
    <source>
        <dbReference type="ARBA" id="ARBA00022729"/>
    </source>
</evidence>
<evidence type="ECO:0000313" key="6">
    <source>
        <dbReference type="EMBL" id="MBD3919058.1"/>
    </source>
</evidence>
<evidence type="ECO:0000313" key="7">
    <source>
        <dbReference type="Proteomes" id="UP000609346"/>
    </source>
</evidence>
<gene>
    <name evidence="6" type="ORF">H8B09_09855</name>
</gene>
<evidence type="ECO:0000256" key="1">
    <source>
        <dbReference type="ARBA" id="ARBA00004196"/>
    </source>
</evidence>
<dbReference type="RefSeq" id="WP_191203331.1">
    <property type="nucleotide sequence ID" value="NZ_JACXZA010000002.1"/>
</dbReference>
<evidence type="ECO:0000256" key="3">
    <source>
        <dbReference type="ARBA" id="ARBA00022448"/>
    </source>
</evidence>
<keyword evidence="4" id="KW-0732">Signal</keyword>
<protein>
    <submittedName>
        <fullName evidence="6">Peptide ABC transporter substrate-binding protein</fullName>
    </submittedName>
</protein>
<keyword evidence="3" id="KW-0813">Transport</keyword>
<dbReference type="InterPro" id="IPR000914">
    <property type="entry name" value="SBP_5_dom"/>
</dbReference>
<organism evidence="6 7">
    <name type="scientific">Paenibacillus terricola</name>
    <dbReference type="NCBI Taxonomy" id="2763503"/>
    <lineage>
        <taxon>Bacteria</taxon>
        <taxon>Bacillati</taxon>
        <taxon>Bacillota</taxon>
        <taxon>Bacilli</taxon>
        <taxon>Bacillales</taxon>
        <taxon>Paenibacillaceae</taxon>
        <taxon>Paenibacillus</taxon>
    </lineage>
</organism>
<dbReference type="Gene3D" id="3.90.76.10">
    <property type="entry name" value="Dipeptide-binding Protein, Domain 1"/>
    <property type="match status" value="1"/>
</dbReference>
<dbReference type="PIRSF" id="PIRSF002741">
    <property type="entry name" value="MppA"/>
    <property type="match status" value="1"/>
</dbReference>
<comment type="caution">
    <text evidence="6">The sequence shown here is derived from an EMBL/GenBank/DDBJ whole genome shotgun (WGS) entry which is preliminary data.</text>
</comment>
<proteinExistence type="inferred from homology"/>
<dbReference type="InterPro" id="IPR039424">
    <property type="entry name" value="SBP_5"/>
</dbReference>
<feature type="domain" description="Solute-binding protein family 5" evidence="5">
    <location>
        <begin position="51"/>
        <end position="424"/>
    </location>
</feature>
<dbReference type="PANTHER" id="PTHR30290:SF10">
    <property type="entry name" value="PERIPLASMIC OLIGOPEPTIDE-BINDING PROTEIN-RELATED"/>
    <property type="match status" value="1"/>
</dbReference>
<dbReference type="SUPFAM" id="SSF53850">
    <property type="entry name" value="Periplasmic binding protein-like II"/>
    <property type="match status" value="1"/>
</dbReference>
<dbReference type="Gene3D" id="3.10.105.10">
    <property type="entry name" value="Dipeptide-binding Protein, Domain 3"/>
    <property type="match status" value="1"/>
</dbReference>
<dbReference type="Proteomes" id="UP000609346">
    <property type="component" value="Unassembled WGS sequence"/>
</dbReference>
<reference evidence="6 7" key="1">
    <citation type="submission" date="2020-09" db="EMBL/GenBank/DDBJ databases">
        <title>Paenibacillus sp. strain PR3 16S rRNA gene Genome sequencing and assembly.</title>
        <authorList>
            <person name="Kim J."/>
        </authorList>
    </citation>
    <scope>NUCLEOTIDE SEQUENCE [LARGE SCALE GENOMIC DNA]</scope>
    <source>
        <strain evidence="6 7">PR3</strain>
    </source>
</reference>
<dbReference type="PANTHER" id="PTHR30290">
    <property type="entry name" value="PERIPLASMIC BINDING COMPONENT OF ABC TRANSPORTER"/>
    <property type="match status" value="1"/>
</dbReference>
<comment type="subcellular location">
    <subcellularLocation>
        <location evidence="1">Cell envelope</location>
    </subcellularLocation>
</comment>
<dbReference type="CDD" id="cd08504">
    <property type="entry name" value="PBP2_OppA"/>
    <property type="match status" value="1"/>
</dbReference>
<dbReference type="EMBL" id="JACXZA010000002">
    <property type="protein sequence ID" value="MBD3919058.1"/>
    <property type="molecule type" value="Genomic_DNA"/>
</dbReference>
<comment type="similarity">
    <text evidence="2">Belongs to the bacterial solute-binding protein 5 family.</text>
</comment>
<name>A0ABR8MSU1_9BACL</name>
<dbReference type="Gene3D" id="3.40.190.10">
    <property type="entry name" value="Periplasmic binding protein-like II"/>
    <property type="match status" value="1"/>
</dbReference>
<dbReference type="Pfam" id="PF00496">
    <property type="entry name" value="SBP_bac_5"/>
    <property type="match status" value="1"/>
</dbReference>
<evidence type="ECO:0000259" key="5">
    <source>
        <dbReference type="Pfam" id="PF00496"/>
    </source>
</evidence>
<evidence type="ECO:0000256" key="2">
    <source>
        <dbReference type="ARBA" id="ARBA00005695"/>
    </source>
</evidence>
<keyword evidence="7" id="KW-1185">Reference proteome</keyword>
<accession>A0ABR8MSU1</accession>
<dbReference type="InterPro" id="IPR030678">
    <property type="entry name" value="Peptide/Ni-bd"/>
</dbReference>
<sequence>MQKERAEGQRLQLLMTNRLSTLDSTQAHDLYSFMILGQTFEGLTRIDKQGNVVPGSARAWSIDSGRMTYTFHLRENARWSDGSPVRADDYYFAWRRTVELSNGAAYARLLELIEGVSSYYLGEADLEQMAVEAVDSLTLRVKLVRPSVHFLEMLAMPTFYPQQRAFVQQAGSNYGTTAGHTVFNGPFRLVKWDAEGLELERNDHYWNQASIQLETVHYRILFDSEEAQRLYETGGLDRIPLVRSQIPKYERHPDFRSRFEVSTGLVLFNTDIPLLSHKEVRRAMTLAIDGHEFAHLIYQNGSKGATGFIPPGIQYDQNLSFREHFGNLIVRHLDEEATAFRELVRSLGFDSMPKLTLLFEDGYLGKELGPILIEQWKRRLGLDVALETVPYLEKNERMADRRYELTLSVWGADYNDPLNFLDICQQDHPFNMTGYANPEYDALLRQARQEAELAKYMDYCFRAERLLMEDMPIGPLFFRAGCYLIHDYVSGWHQRSYGVSHDLSYTSIDMEAKKAMFMPAN</sequence>